<dbReference type="Proteomes" id="UP000265540">
    <property type="component" value="Unassembled WGS sequence"/>
</dbReference>
<evidence type="ECO:0000313" key="5">
    <source>
        <dbReference type="EMBL" id="RJR28258.1"/>
    </source>
</evidence>
<evidence type="ECO:0000313" key="6">
    <source>
        <dbReference type="Proteomes" id="UP000265540"/>
    </source>
</evidence>
<dbReference type="SUPFAM" id="SSF53300">
    <property type="entry name" value="vWA-like"/>
    <property type="match status" value="1"/>
</dbReference>
<dbReference type="SMART" id="SM00327">
    <property type="entry name" value="VWA"/>
    <property type="match status" value="1"/>
</dbReference>
<feature type="transmembrane region" description="Helical" evidence="2">
    <location>
        <begin position="508"/>
        <end position="526"/>
    </location>
</feature>
<feature type="compositionally biased region" description="Acidic residues" evidence="1">
    <location>
        <begin position="367"/>
        <end position="396"/>
    </location>
</feature>
<proteinExistence type="predicted"/>
<gene>
    <name evidence="5" type="ORF">C4561_00145</name>
</gene>
<sequence length="545" mass="60682">MNKNILKTAFVLSAIYLFSVTVKADDPVLSTSRKLNPYAIDQCSTSEVILDVQVRNEEAQAREKLDIALIMDHSYSMFEYGDDRMDEAQIAAVEFIDNLDPAYDYLALIRFSEDAETQKGLRNYYHSIKDTINNYYLDDFSGYTNISEAIEESIDELTSDESRDDAIKIAILLSDGGVNRPLNNGKEDIGYAKSKAMDSAENARDEDIIIYTIALNGPQNTDKELLEDIADITGGESFEADDLDELIDAYSDIASTLTNILGTNAEVYEKIRKEFNYVNGSAVPTPNQIKHNGDGTTELRWSFGGLEAGEHITVRYRISPDDSGNDQKIAVYPDSAIQFRDRWGGYQSYPFPQGELDVSVKDCSPDKDDDDDNDDDDDDNDNGDNDDDNDGDDNDNDTGLLSAFGTGGPFFPGDVAGESTQGYLSSGSEPTSFIGGLKNIFNGDVAGAGLCVDPRFWWLMFAVQAILHAIIYMILDRKFVSKRKLFYVGQILLTALAMYWFWKHYCPLWDVLVAMIIGWLATGLTIRKGKRLVATDPEQLGLLDN</sequence>
<dbReference type="EMBL" id="QZJF01000002">
    <property type="protein sequence ID" value="RJR28258.1"/>
    <property type="molecule type" value="Genomic_DNA"/>
</dbReference>
<evidence type="ECO:0000256" key="2">
    <source>
        <dbReference type="SAM" id="Phobius"/>
    </source>
</evidence>
<comment type="caution">
    <text evidence="5">The sequence shown here is derived from an EMBL/GenBank/DDBJ whole genome shotgun (WGS) entry which is preliminary data.</text>
</comment>
<reference evidence="5 6" key="1">
    <citation type="journal article" date="2017" name="ISME J.">
        <title>Energy and carbon metabolisms in a deep terrestrial subsurface fluid microbial community.</title>
        <authorList>
            <person name="Momper L."/>
            <person name="Jungbluth S.P."/>
            <person name="Lee M.D."/>
            <person name="Amend J.P."/>
        </authorList>
    </citation>
    <scope>NUCLEOTIDE SEQUENCE [LARGE SCALE GENOMIC DNA]</scope>
    <source>
        <strain evidence="5">SURF_46</strain>
    </source>
</reference>
<feature type="transmembrane region" description="Helical" evidence="2">
    <location>
        <begin position="456"/>
        <end position="475"/>
    </location>
</feature>
<organism evidence="5 6">
    <name type="scientific">candidate division WWE3 bacterium</name>
    <dbReference type="NCBI Taxonomy" id="2053526"/>
    <lineage>
        <taxon>Bacteria</taxon>
        <taxon>Katanobacteria</taxon>
    </lineage>
</organism>
<dbReference type="Gene3D" id="3.40.50.410">
    <property type="entry name" value="von Willebrand factor, type A domain"/>
    <property type="match status" value="1"/>
</dbReference>
<evidence type="ECO:0000256" key="3">
    <source>
        <dbReference type="SAM" id="SignalP"/>
    </source>
</evidence>
<name>A0A3A4ZGY4_UNCKA</name>
<dbReference type="CDD" id="cd00198">
    <property type="entry name" value="vWFA"/>
    <property type="match status" value="1"/>
</dbReference>
<dbReference type="AlphaFoldDB" id="A0A3A4ZGY4"/>
<dbReference type="InterPro" id="IPR002035">
    <property type="entry name" value="VWF_A"/>
</dbReference>
<evidence type="ECO:0000259" key="4">
    <source>
        <dbReference type="PROSITE" id="PS50234"/>
    </source>
</evidence>
<dbReference type="PROSITE" id="PS50234">
    <property type="entry name" value="VWFA"/>
    <property type="match status" value="1"/>
</dbReference>
<dbReference type="Pfam" id="PF00092">
    <property type="entry name" value="VWA"/>
    <property type="match status" value="1"/>
</dbReference>
<keyword evidence="3" id="KW-0732">Signal</keyword>
<accession>A0A3A4ZGY4</accession>
<feature type="signal peptide" evidence="3">
    <location>
        <begin position="1"/>
        <end position="24"/>
    </location>
</feature>
<dbReference type="InterPro" id="IPR036465">
    <property type="entry name" value="vWFA_dom_sf"/>
</dbReference>
<feature type="domain" description="VWFA" evidence="4">
    <location>
        <begin position="66"/>
        <end position="253"/>
    </location>
</feature>
<feature type="region of interest" description="Disordered" evidence="1">
    <location>
        <begin position="348"/>
        <end position="399"/>
    </location>
</feature>
<evidence type="ECO:0000256" key="1">
    <source>
        <dbReference type="SAM" id="MobiDB-lite"/>
    </source>
</evidence>
<keyword evidence="2" id="KW-0472">Membrane</keyword>
<protein>
    <submittedName>
        <fullName evidence="5">VWA domain-containing protein</fullName>
    </submittedName>
</protein>
<feature type="transmembrane region" description="Helical" evidence="2">
    <location>
        <begin position="485"/>
        <end position="502"/>
    </location>
</feature>
<feature type="chain" id="PRO_5017367545" evidence="3">
    <location>
        <begin position="25"/>
        <end position="545"/>
    </location>
</feature>
<keyword evidence="2" id="KW-1133">Transmembrane helix</keyword>
<keyword evidence="2" id="KW-0812">Transmembrane</keyword>